<feature type="domain" description="SAP" evidence="1">
    <location>
        <begin position="84"/>
        <end position="118"/>
    </location>
</feature>
<dbReference type="InterPro" id="IPR003034">
    <property type="entry name" value="SAP_dom"/>
</dbReference>
<protein>
    <recommendedName>
        <fullName evidence="1">SAP domain-containing protein</fullName>
    </recommendedName>
</protein>
<organism evidence="2 3">
    <name type="scientific">Algoriphagus sanaruensis</name>
    <dbReference type="NCBI Taxonomy" id="1727163"/>
    <lineage>
        <taxon>Bacteria</taxon>
        <taxon>Pseudomonadati</taxon>
        <taxon>Bacteroidota</taxon>
        <taxon>Cytophagia</taxon>
        <taxon>Cytophagales</taxon>
        <taxon>Cyclobacteriaceae</taxon>
        <taxon>Algoriphagus</taxon>
    </lineage>
</organism>
<evidence type="ECO:0000313" key="3">
    <source>
        <dbReference type="Proteomes" id="UP000073816"/>
    </source>
</evidence>
<dbReference type="AlphaFoldDB" id="A0A142EMQ4"/>
<dbReference type="KEGG" id="alm:AO498_08280"/>
<dbReference type="EMBL" id="CP012836">
    <property type="protein sequence ID" value="AMQ56409.1"/>
    <property type="molecule type" value="Genomic_DNA"/>
</dbReference>
<evidence type="ECO:0000259" key="1">
    <source>
        <dbReference type="PROSITE" id="PS50800"/>
    </source>
</evidence>
<sequence length="353" mass="42102">MNFLKRFFGKTVKEEKEDSDAFKISFPKFNYELEFLEALEKTPIHKLLGYNPYWEPRFKELLGELNPILDKFLTQGLIEISLKEEVLKVPELKKILKENNLPQTGNKEILAKRVFDEVEDKSYDIHLIPFYKLTPKGKEGIKNYRDEFLKQSLNFLKHQAELLLENNLSVLESNHFHIRGQHPDQRSLSGIMNSFGERSNLVLKKLSQNEPFRIQCKFPIEFEKKLRVLIGFREMIIPFFEEFKNEYLKDIDLNEIYSILKTNPEILDFGDKDDFLKTLIHFEHLHFWNQAKLEEILEFKRRHSDSKFEGIQILNSGCKCHEEFGEEKYTWDQLDHLPTLPRFTKCICIYNLM</sequence>
<reference evidence="2 3" key="2">
    <citation type="journal article" date="2016" name="Genome Announc.">
        <title>Complete Genome Sequence of Algoriphagus sp. Strain M8-2, Isolated from a Brackish Lake.</title>
        <authorList>
            <person name="Muraguchi Y."/>
            <person name="Kushimoto K."/>
            <person name="Ohtsubo Y."/>
            <person name="Suzuki T."/>
            <person name="Dohra H."/>
            <person name="Kimbara K."/>
            <person name="Shintani M."/>
        </authorList>
    </citation>
    <scope>NUCLEOTIDE SEQUENCE [LARGE SCALE GENOMIC DNA]</scope>
    <source>
        <strain evidence="2 3">M8-2</strain>
    </source>
</reference>
<keyword evidence="3" id="KW-1185">Reference proteome</keyword>
<dbReference type="Proteomes" id="UP000073816">
    <property type="component" value="Chromosome"/>
</dbReference>
<proteinExistence type="predicted"/>
<evidence type="ECO:0000313" key="2">
    <source>
        <dbReference type="EMBL" id="AMQ56409.1"/>
    </source>
</evidence>
<dbReference type="PATRIC" id="fig|1727163.4.peg.1721"/>
<name>A0A142EMQ4_9BACT</name>
<dbReference type="STRING" id="1727163.AO498_08280"/>
<dbReference type="OrthoDB" id="9834045at2"/>
<dbReference type="InterPro" id="IPR036361">
    <property type="entry name" value="SAP_dom_sf"/>
</dbReference>
<reference evidence="3" key="1">
    <citation type="submission" date="2015-09" db="EMBL/GenBank/DDBJ databases">
        <title>Complete sequence of Algoriphagus sp. M8-2.</title>
        <authorList>
            <person name="Shintani M."/>
        </authorList>
    </citation>
    <scope>NUCLEOTIDE SEQUENCE [LARGE SCALE GENOMIC DNA]</scope>
    <source>
        <strain evidence="3">M8-2</strain>
    </source>
</reference>
<dbReference type="RefSeq" id="WP_067545893.1">
    <property type="nucleotide sequence ID" value="NZ_CP012836.1"/>
</dbReference>
<dbReference type="PROSITE" id="PS50800">
    <property type="entry name" value="SAP"/>
    <property type="match status" value="1"/>
</dbReference>
<gene>
    <name evidence="2" type="ORF">AO498_08280</name>
</gene>
<dbReference type="Gene3D" id="1.10.720.30">
    <property type="entry name" value="SAP domain"/>
    <property type="match status" value="1"/>
</dbReference>
<dbReference type="Pfam" id="PF02037">
    <property type="entry name" value="SAP"/>
    <property type="match status" value="1"/>
</dbReference>
<accession>A0A142EMQ4</accession>
<dbReference type="SUPFAM" id="SSF68906">
    <property type="entry name" value="SAP domain"/>
    <property type="match status" value="1"/>
</dbReference>